<gene>
    <name evidence="1" type="ORF">Cni_G28688</name>
</gene>
<sequence>MEAVDFSGGQLLIWEEDIWNPIHKHVGSFMLVAKLEHRRSGISYTFINVYGPPRRAGRLEFFAELNDLVDGADDCFIIGGDFNVTRLASETREEIARVWYEIPPVSLN</sequence>
<protein>
    <recommendedName>
        <fullName evidence="3">Endonuclease/exonuclease/phosphatase domain-containing protein</fullName>
    </recommendedName>
</protein>
<keyword evidence="2" id="KW-1185">Reference proteome</keyword>
<reference evidence="1 2" key="1">
    <citation type="submission" date="2023-10" db="EMBL/GenBank/DDBJ databases">
        <title>Chromosome-scale genome assembly provides insights into flower coloration mechanisms of Canna indica.</title>
        <authorList>
            <person name="Li C."/>
        </authorList>
    </citation>
    <scope>NUCLEOTIDE SEQUENCE [LARGE SCALE GENOMIC DNA]</scope>
    <source>
        <tissue evidence="1">Flower</tissue>
    </source>
</reference>
<dbReference type="InterPro" id="IPR036691">
    <property type="entry name" value="Endo/exonu/phosph_ase_sf"/>
</dbReference>
<evidence type="ECO:0000313" key="1">
    <source>
        <dbReference type="EMBL" id="WOL19886.1"/>
    </source>
</evidence>
<proteinExistence type="predicted"/>
<dbReference type="EMBL" id="CP136898">
    <property type="protein sequence ID" value="WOL19886.1"/>
    <property type="molecule type" value="Genomic_DNA"/>
</dbReference>
<dbReference type="AlphaFoldDB" id="A0AAQ3L7T1"/>
<dbReference type="Gene3D" id="3.60.10.10">
    <property type="entry name" value="Endonuclease/exonuclease/phosphatase"/>
    <property type="match status" value="1"/>
</dbReference>
<dbReference type="SUPFAM" id="SSF56219">
    <property type="entry name" value="DNase I-like"/>
    <property type="match status" value="1"/>
</dbReference>
<evidence type="ECO:0008006" key="3">
    <source>
        <dbReference type="Google" id="ProtNLM"/>
    </source>
</evidence>
<name>A0AAQ3L7T1_9LILI</name>
<evidence type="ECO:0000313" key="2">
    <source>
        <dbReference type="Proteomes" id="UP001327560"/>
    </source>
</evidence>
<organism evidence="1 2">
    <name type="scientific">Canna indica</name>
    <name type="common">Indian-shot</name>
    <dbReference type="NCBI Taxonomy" id="4628"/>
    <lineage>
        <taxon>Eukaryota</taxon>
        <taxon>Viridiplantae</taxon>
        <taxon>Streptophyta</taxon>
        <taxon>Embryophyta</taxon>
        <taxon>Tracheophyta</taxon>
        <taxon>Spermatophyta</taxon>
        <taxon>Magnoliopsida</taxon>
        <taxon>Liliopsida</taxon>
        <taxon>Zingiberales</taxon>
        <taxon>Cannaceae</taxon>
        <taxon>Canna</taxon>
    </lineage>
</organism>
<dbReference type="Proteomes" id="UP001327560">
    <property type="component" value="Chromosome 9"/>
</dbReference>
<accession>A0AAQ3L7T1</accession>